<evidence type="ECO:0000256" key="1">
    <source>
        <dbReference type="ARBA" id="ARBA00007151"/>
    </source>
</evidence>
<dbReference type="InterPro" id="IPR023798">
    <property type="entry name" value="Ribosomal_uS7_dom"/>
</dbReference>
<sequence>MMMHGRNNGKKLMAVRIVKHAFEIIHLLTDKNPIQVFVDAVKNGGPREDSTRVGSAGVVRRQAVDVSPLRRVNQAIYLICTGARNSAFRNIKSIAECLADEIMNCAKESSNSYAIKTYEDVMLSDLSLVDYIAVSKTAQLFLPHTQGRYQMRRFRKALCPIVERLVCSMMMHGRNNGKKLMAVRIVKHAFEIIHLLTDKNPIQVFVDAVKNGGPREDSTRVGSAGVVRRQAVDVSPLRRVNQAIYLICTGARNSAFRNIKSIAECLADEIMNCAKESSNSYAIKKKDEIERVAKANR</sequence>
<dbReference type="InterPro" id="IPR036823">
    <property type="entry name" value="Ribosomal_uS7_dom_sf"/>
</dbReference>
<dbReference type="NCBIfam" id="TIGR01028">
    <property type="entry name" value="uS7_euk_arch"/>
    <property type="match status" value="1"/>
</dbReference>
<proteinExistence type="inferred from homology"/>
<dbReference type="PROSITE" id="PS00052">
    <property type="entry name" value="RIBOSOMAL_S7"/>
    <property type="match status" value="1"/>
</dbReference>
<keyword evidence="3 4" id="KW-0687">Ribonucleoprotein</keyword>
<dbReference type="PANTHER" id="PTHR11205">
    <property type="entry name" value="RIBOSOMAL PROTEIN S7"/>
    <property type="match status" value="1"/>
</dbReference>
<comment type="caution">
    <text evidence="6">The sequence shown here is derived from an EMBL/GenBank/DDBJ whole genome shotgun (WGS) entry which is preliminary data.</text>
</comment>
<comment type="similarity">
    <text evidence="1 4">Belongs to the universal ribosomal protein uS7 family.</text>
</comment>
<dbReference type="InterPro" id="IPR005716">
    <property type="entry name" value="Ribosomal_uS7_euk/arc"/>
</dbReference>
<feature type="domain" description="Small ribosomal subunit protein uS7" evidence="5">
    <location>
        <begin position="141"/>
        <end position="297"/>
    </location>
</feature>
<reference evidence="6 7" key="1">
    <citation type="submission" date="2024-02" db="EMBL/GenBank/DDBJ databases">
        <authorList>
            <person name="Chen Y."/>
            <person name="Shah S."/>
            <person name="Dougan E. K."/>
            <person name="Thang M."/>
            <person name="Chan C."/>
        </authorList>
    </citation>
    <scope>NUCLEOTIDE SEQUENCE [LARGE SCALE GENOMIC DNA]</scope>
</reference>
<evidence type="ECO:0000313" key="7">
    <source>
        <dbReference type="Proteomes" id="UP001642484"/>
    </source>
</evidence>
<evidence type="ECO:0000259" key="5">
    <source>
        <dbReference type="Pfam" id="PF00177"/>
    </source>
</evidence>
<organism evidence="6 7">
    <name type="scientific">Durusdinium trenchii</name>
    <dbReference type="NCBI Taxonomy" id="1381693"/>
    <lineage>
        <taxon>Eukaryota</taxon>
        <taxon>Sar</taxon>
        <taxon>Alveolata</taxon>
        <taxon>Dinophyceae</taxon>
        <taxon>Suessiales</taxon>
        <taxon>Symbiodiniaceae</taxon>
        <taxon>Durusdinium</taxon>
    </lineage>
</organism>
<dbReference type="EMBL" id="CAXAMN010022439">
    <property type="protein sequence ID" value="CAK9069434.1"/>
    <property type="molecule type" value="Genomic_DNA"/>
</dbReference>
<evidence type="ECO:0000256" key="2">
    <source>
        <dbReference type="ARBA" id="ARBA00022980"/>
    </source>
</evidence>
<gene>
    <name evidence="6" type="ORF">CCMP2556_LOCUS34148</name>
</gene>
<evidence type="ECO:0000313" key="6">
    <source>
        <dbReference type="EMBL" id="CAK9069434.1"/>
    </source>
</evidence>
<dbReference type="InterPro" id="IPR020606">
    <property type="entry name" value="Ribosomal_uS7_CS"/>
</dbReference>
<dbReference type="Pfam" id="PF00177">
    <property type="entry name" value="Ribosomal_S7"/>
    <property type="match status" value="2"/>
</dbReference>
<dbReference type="Gene3D" id="1.10.455.10">
    <property type="entry name" value="Ribosomal protein S7 domain"/>
    <property type="match status" value="2"/>
</dbReference>
<evidence type="ECO:0000256" key="3">
    <source>
        <dbReference type="ARBA" id="ARBA00023274"/>
    </source>
</evidence>
<dbReference type="InterPro" id="IPR000235">
    <property type="entry name" value="Ribosomal_uS7"/>
</dbReference>
<name>A0ABP0P0X3_9DINO</name>
<dbReference type="SUPFAM" id="SSF47973">
    <property type="entry name" value="Ribosomal protein S7"/>
    <property type="match status" value="2"/>
</dbReference>
<accession>A0ABP0P0X3</accession>
<protein>
    <recommendedName>
        <fullName evidence="5">Small ribosomal subunit protein uS7 domain-containing protein</fullName>
    </recommendedName>
</protein>
<evidence type="ECO:0000256" key="4">
    <source>
        <dbReference type="RuleBase" id="RU003619"/>
    </source>
</evidence>
<keyword evidence="2 4" id="KW-0689">Ribosomal protein</keyword>
<feature type="domain" description="Small ribosomal subunit protein uS7" evidence="5">
    <location>
        <begin position="2"/>
        <end position="121"/>
    </location>
</feature>
<keyword evidence="7" id="KW-1185">Reference proteome</keyword>
<dbReference type="CDD" id="cd14867">
    <property type="entry name" value="uS7_Eukaryote"/>
    <property type="match status" value="1"/>
</dbReference>
<dbReference type="Proteomes" id="UP001642484">
    <property type="component" value="Unassembled WGS sequence"/>
</dbReference>